<proteinExistence type="predicted"/>
<dbReference type="HOGENOM" id="CLU_659318_0_0_1"/>
<protein>
    <submittedName>
        <fullName evidence="1">Uncharacterized protein</fullName>
    </submittedName>
</protein>
<dbReference type="AlphaFoldDB" id="N6UPT6"/>
<reference evidence="1" key="1">
    <citation type="journal article" date="2013" name="Genome Biol.">
        <title>Draft genome of the mountain pine beetle, Dendroctonus ponderosae Hopkins, a major forest pest.</title>
        <authorList>
            <person name="Keeling C.I."/>
            <person name="Yuen M.M."/>
            <person name="Liao N.Y."/>
            <person name="Docking T.R."/>
            <person name="Chan S.K."/>
            <person name="Taylor G.A."/>
            <person name="Palmquist D.L."/>
            <person name="Jackman S.D."/>
            <person name="Nguyen A."/>
            <person name="Li M."/>
            <person name="Henderson H."/>
            <person name="Janes J.K."/>
            <person name="Zhao Y."/>
            <person name="Pandoh P."/>
            <person name="Moore R."/>
            <person name="Sperling F.A."/>
            <person name="Huber D.P."/>
            <person name="Birol I."/>
            <person name="Jones S.J."/>
            <person name="Bohlmann J."/>
        </authorList>
    </citation>
    <scope>NUCLEOTIDE SEQUENCE</scope>
</reference>
<dbReference type="EMBL" id="KB740393">
    <property type="protein sequence ID" value="ENN80752.1"/>
    <property type="molecule type" value="Genomic_DNA"/>
</dbReference>
<gene>
    <name evidence="1" type="ORF">YQE_02829</name>
</gene>
<feature type="non-terminal residue" evidence="1">
    <location>
        <position position="1"/>
    </location>
</feature>
<accession>N6UPT6</accession>
<evidence type="ECO:0000313" key="1">
    <source>
        <dbReference type="EMBL" id="ENN80752.1"/>
    </source>
</evidence>
<name>N6UPT6_DENPD</name>
<dbReference type="SUPFAM" id="SSF57997">
    <property type="entry name" value="Tropomyosin"/>
    <property type="match status" value="1"/>
</dbReference>
<dbReference type="OrthoDB" id="3549872at2759"/>
<sequence length="419" mass="47852">MFQISSQASRFSLSTAINIPGLEEVKGSLDHDRARLQNHIRDLEKEQLQTEHKVQSFQEELQRAQAAGSQQQQEEKELQSRLLNEVEERERSHQELHQLRKQMSELERNLEQTRQELNKTRSHSGQLEEQWHAREQDLLVHLEDSRVKEKRLEDQKHNLEVCLVDATQQIQELKAKLGGAEGRVRALETQLTQLECAKREIEQKLFSVVSTLRRIGGIQLDGSVSMPYRLLSPSRRWSPARGHEDKDGSIDVDPEVVRKGVRNLMQQVAQIERERASNSESELKAEVQRLQRSLMETMSSQQTETERLKHMQKALTNCENDRRVVSKRLETTQNSLAEMLRNNQILQDQVTRLNNELANNEVHKSGLESQLRWAEPGKIALGLTCAIFQTGSMACGYSDGLSSGGGVEDAAAFGAKRTQ</sequence>
<organism evidence="1">
    <name type="scientific">Dendroctonus ponderosae</name>
    <name type="common">Mountain pine beetle</name>
    <dbReference type="NCBI Taxonomy" id="77166"/>
    <lineage>
        <taxon>Eukaryota</taxon>
        <taxon>Metazoa</taxon>
        <taxon>Ecdysozoa</taxon>
        <taxon>Arthropoda</taxon>
        <taxon>Hexapoda</taxon>
        <taxon>Insecta</taxon>
        <taxon>Pterygota</taxon>
        <taxon>Neoptera</taxon>
        <taxon>Endopterygota</taxon>
        <taxon>Coleoptera</taxon>
        <taxon>Polyphaga</taxon>
        <taxon>Cucujiformia</taxon>
        <taxon>Curculionidae</taxon>
        <taxon>Scolytinae</taxon>
        <taxon>Dendroctonus</taxon>
    </lineage>
</organism>